<evidence type="ECO:0000256" key="5">
    <source>
        <dbReference type="ARBA" id="ARBA00022448"/>
    </source>
</evidence>
<evidence type="ECO:0000256" key="4">
    <source>
        <dbReference type="ARBA" id="ARBA00016056"/>
    </source>
</evidence>
<evidence type="ECO:0000256" key="6">
    <source>
        <dbReference type="ARBA" id="ARBA00022729"/>
    </source>
</evidence>
<dbReference type="InterPro" id="IPR039670">
    <property type="entry name" value="NPC2-like"/>
</dbReference>
<evidence type="ECO:0000313" key="10">
    <source>
        <dbReference type="EMBL" id="OBZ82576.1"/>
    </source>
</evidence>
<dbReference type="GO" id="GO:0032934">
    <property type="term" value="F:sterol binding"/>
    <property type="evidence" value="ECO:0007669"/>
    <property type="project" value="InterPro"/>
</dbReference>
<dbReference type="SMART" id="SM00737">
    <property type="entry name" value="ML"/>
    <property type="match status" value="1"/>
</dbReference>
<comment type="caution">
    <text evidence="10">The sequence shown here is derived from an EMBL/GenBank/DDBJ whole genome shotgun (WGS) entry which is preliminary data.</text>
</comment>
<accession>A0A1C7N1L3</accession>
<comment type="function">
    <text evidence="1">Catalyzes the intermembrane transfer of phosphatidylglycerol and phosphatidylinositol.</text>
</comment>
<dbReference type="AlphaFoldDB" id="A0A1C7N1L3"/>
<evidence type="ECO:0000313" key="11">
    <source>
        <dbReference type="Proteomes" id="UP000093000"/>
    </source>
</evidence>
<dbReference type="SUPFAM" id="SSF81296">
    <property type="entry name" value="E set domains"/>
    <property type="match status" value="1"/>
</dbReference>
<dbReference type="InterPro" id="IPR003172">
    <property type="entry name" value="ML_dom"/>
</dbReference>
<dbReference type="GO" id="GO:0015918">
    <property type="term" value="P:sterol transport"/>
    <property type="evidence" value="ECO:0007669"/>
    <property type="project" value="InterPro"/>
</dbReference>
<reference evidence="10 11" key="1">
    <citation type="submission" date="2016-03" db="EMBL/GenBank/DDBJ databases">
        <title>Choanephora cucurbitarum.</title>
        <authorList>
            <person name="Min B."/>
            <person name="Park H."/>
            <person name="Park J.-H."/>
            <person name="Shin H.-D."/>
            <person name="Choi I.-G."/>
        </authorList>
    </citation>
    <scope>NUCLEOTIDE SEQUENCE [LARGE SCALE GENOMIC DNA]</scope>
    <source>
        <strain evidence="10 11">KUS-F28377</strain>
    </source>
</reference>
<dbReference type="PANTHER" id="PTHR11306:SF0">
    <property type="entry name" value="PHOSPHATIDYLGLYCEROL_PHOSPHATIDYLINOSITOL TRANSFER PROTEIN"/>
    <property type="match status" value="1"/>
</dbReference>
<comment type="subunit">
    <text evidence="3">Monomer.</text>
</comment>
<dbReference type="OrthoDB" id="6409159at2759"/>
<dbReference type="EMBL" id="LUGH01000835">
    <property type="protein sequence ID" value="OBZ82576.1"/>
    <property type="molecule type" value="Genomic_DNA"/>
</dbReference>
<feature type="domain" description="MD-2-related lipid-recognition" evidence="9">
    <location>
        <begin position="32"/>
        <end position="156"/>
    </location>
</feature>
<keyword evidence="7" id="KW-0445">Lipid transport</keyword>
<organism evidence="10 11">
    <name type="scientific">Choanephora cucurbitarum</name>
    <dbReference type="NCBI Taxonomy" id="101091"/>
    <lineage>
        <taxon>Eukaryota</taxon>
        <taxon>Fungi</taxon>
        <taxon>Fungi incertae sedis</taxon>
        <taxon>Mucoromycota</taxon>
        <taxon>Mucoromycotina</taxon>
        <taxon>Mucoromycetes</taxon>
        <taxon>Mucorales</taxon>
        <taxon>Mucorineae</taxon>
        <taxon>Choanephoraceae</taxon>
        <taxon>Choanephoroideae</taxon>
        <taxon>Choanephora</taxon>
    </lineage>
</organism>
<dbReference type="InterPro" id="IPR036846">
    <property type="entry name" value="GM2-AP_sf"/>
</dbReference>
<dbReference type="InParanoid" id="A0A1C7N1L3"/>
<dbReference type="Gene3D" id="2.70.220.10">
    <property type="entry name" value="Ganglioside GM2 activator"/>
    <property type="match status" value="1"/>
</dbReference>
<comment type="similarity">
    <text evidence="2">Belongs to the NPC2 family.</text>
</comment>
<evidence type="ECO:0000256" key="1">
    <source>
        <dbReference type="ARBA" id="ARBA00002053"/>
    </source>
</evidence>
<evidence type="ECO:0000256" key="7">
    <source>
        <dbReference type="ARBA" id="ARBA00023055"/>
    </source>
</evidence>
<evidence type="ECO:0000256" key="8">
    <source>
        <dbReference type="SAM" id="SignalP"/>
    </source>
</evidence>
<keyword evidence="6 8" id="KW-0732">Signal</keyword>
<proteinExistence type="inferred from homology"/>
<protein>
    <recommendedName>
        <fullName evidence="4">Phosphatidylglycerol/phosphatidylinositol transfer protein</fullName>
    </recommendedName>
</protein>
<feature type="chain" id="PRO_5008889418" description="Phosphatidylglycerol/phosphatidylinositol transfer protein" evidence="8">
    <location>
        <begin position="19"/>
        <end position="168"/>
    </location>
</feature>
<gene>
    <name evidence="10" type="primary">NPC2_1</name>
    <name evidence="10" type="ORF">A0J61_09374</name>
</gene>
<dbReference type="PANTHER" id="PTHR11306">
    <property type="entry name" value="NIEMANN PICK TYPE C2 PROTEIN NPC2-RELATED"/>
    <property type="match status" value="1"/>
</dbReference>
<dbReference type="InterPro" id="IPR014756">
    <property type="entry name" value="Ig_E-set"/>
</dbReference>
<evidence type="ECO:0000259" key="9">
    <source>
        <dbReference type="SMART" id="SM00737"/>
    </source>
</evidence>
<dbReference type="Proteomes" id="UP000093000">
    <property type="component" value="Unassembled WGS sequence"/>
</dbReference>
<evidence type="ECO:0000256" key="2">
    <source>
        <dbReference type="ARBA" id="ARBA00006370"/>
    </source>
</evidence>
<name>A0A1C7N1L3_9FUNG</name>
<feature type="signal peptide" evidence="8">
    <location>
        <begin position="1"/>
        <end position="18"/>
    </location>
</feature>
<dbReference type="Pfam" id="PF02221">
    <property type="entry name" value="E1_DerP2_DerF2"/>
    <property type="match status" value="1"/>
</dbReference>
<sequence length="168" mass="18688">MKSILFCLVFFLLNTVSAIDWAIPSLASNVRVNVCSEPHYALKIKSINISPNLVQPGGEVVIRASGTVLEPITPGSEADVKVKMGVVQLLHKRFDICNELEKNKEDVEIQCDIQKGDLTVTQKVTLPKEIPKRKFVVIVHATTASGSPLTCLQIIVDFGRRRQLLYQY</sequence>
<keyword evidence="11" id="KW-1185">Reference proteome</keyword>
<evidence type="ECO:0000256" key="3">
    <source>
        <dbReference type="ARBA" id="ARBA00011245"/>
    </source>
</evidence>
<keyword evidence="5" id="KW-0813">Transport</keyword>